<dbReference type="Pfam" id="PF09339">
    <property type="entry name" value="HTH_IclR"/>
    <property type="match status" value="1"/>
</dbReference>
<dbReference type="InterPro" id="IPR036390">
    <property type="entry name" value="WH_DNA-bd_sf"/>
</dbReference>
<accession>A0A154BLG8</accession>
<dbReference type="GO" id="GO:0003700">
    <property type="term" value="F:DNA-binding transcription factor activity"/>
    <property type="evidence" value="ECO:0007669"/>
    <property type="project" value="TreeGrafter"/>
</dbReference>
<proteinExistence type="predicted"/>
<evidence type="ECO:0000313" key="6">
    <source>
        <dbReference type="EMBL" id="KYZ74755.1"/>
    </source>
</evidence>
<evidence type="ECO:0000256" key="2">
    <source>
        <dbReference type="ARBA" id="ARBA00023125"/>
    </source>
</evidence>
<dbReference type="AlphaFoldDB" id="A0A154BLG8"/>
<dbReference type="InterPro" id="IPR014757">
    <property type="entry name" value="Tscrpt_reg_IclR_C"/>
</dbReference>
<dbReference type="SUPFAM" id="SSF46785">
    <property type="entry name" value="Winged helix' DNA-binding domain"/>
    <property type="match status" value="1"/>
</dbReference>
<dbReference type="PANTHER" id="PTHR30136:SF35">
    <property type="entry name" value="HTH-TYPE TRANSCRIPTIONAL REGULATOR RV1719"/>
    <property type="match status" value="1"/>
</dbReference>
<dbReference type="GO" id="GO:0045892">
    <property type="term" value="P:negative regulation of DNA-templated transcription"/>
    <property type="evidence" value="ECO:0007669"/>
    <property type="project" value="TreeGrafter"/>
</dbReference>
<feature type="domain" description="IclR-ED" evidence="5">
    <location>
        <begin position="122"/>
        <end position="305"/>
    </location>
</feature>
<evidence type="ECO:0000259" key="5">
    <source>
        <dbReference type="PROSITE" id="PS51078"/>
    </source>
</evidence>
<dbReference type="InterPro" id="IPR036388">
    <property type="entry name" value="WH-like_DNA-bd_sf"/>
</dbReference>
<dbReference type="GO" id="GO:0003677">
    <property type="term" value="F:DNA binding"/>
    <property type="evidence" value="ECO:0007669"/>
    <property type="project" value="UniProtKB-KW"/>
</dbReference>
<dbReference type="Proteomes" id="UP000076268">
    <property type="component" value="Unassembled WGS sequence"/>
</dbReference>
<dbReference type="InterPro" id="IPR029016">
    <property type="entry name" value="GAF-like_dom_sf"/>
</dbReference>
<name>A0A154BLG8_ANASB</name>
<gene>
    <name evidence="6" type="ORF">AXX12_16145</name>
</gene>
<evidence type="ECO:0000259" key="4">
    <source>
        <dbReference type="PROSITE" id="PS51077"/>
    </source>
</evidence>
<keyword evidence="3" id="KW-0804">Transcription</keyword>
<feature type="domain" description="HTH iclR-type" evidence="4">
    <location>
        <begin position="59"/>
        <end position="121"/>
    </location>
</feature>
<dbReference type="PROSITE" id="PS51077">
    <property type="entry name" value="HTH_ICLR"/>
    <property type="match status" value="1"/>
</dbReference>
<dbReference type="PANTHER" id="PTHR30136">
    <property type="entry name" value="HELIX-TURN-HELIX TRANSCRIPTIONAL REGULATOR, ICLR FAMILY"/>
    <property type="match status" value="1"/>
</dbReference>
<comment type="caution">
    <text evidence="6">The sequence shown here is derived from an EMBL/GenBank/DDBJ whole genome shotgun (WGS) entry which is preliminary data.</text>
</comment>
<dbReference type="OrthoDB" id="1634354at2"/>
<evidence type="ECO:0000256" key="1">
    <source>
        <dbReference type="ARBA" id="ARBA00023015"/>
    </source>
</evidence>
<evidence type="ECO:0008006" key="8">
    <source>
        <dbReference type="Google" id="ProtNLM"/>
    </source>
</evidence>
<keyword evidence="2" id="KW-0238">DNA-binding</keyword>
<dbReference type="EMBL" id="LSGP01000028">
    <property type="protein sequence ID" value="KYZ74755.1"/>
    <property type="molecule type" value="Genomic_DNA"/>
</dbReference>
<protein>
    <recommendedName>
        <fullName evidence="8">IclR family transcriptional regulator</fullName>
    </recommendedName>
</protein>
<dbReference type="Gene3D" id="1.10.10.10">
    <property type="entry name" value="Winged helix-like DNA-binding domain superfamily/Winged helix DNA-binding domain"/>
    <property type="match status" value="1"/>
</dbReference>
<keyword evidence="7" id="KW-1185">Reference proteome</keyword>
<dbReference type="STRING" id="1794912.AXX12_16145"/>
<dbReference type="Gene3D" id="3.30.450.40">
    <property type="match status" value="1"/>
</dbReference>
<reference evidence="6 7" key="1">
    <citation type="submission" date="2016-02" db="EMBL/GenBank/DDBJ databases">
        <title>Anaerosporomusa subterraneum gen. nov., sp. nov., a spore-forming obligate anaerobe isolated from saprolite.</title>
        <authorList>
            <person name="Choi J.K."/>
            <person name="Shah M."/>
            <person name="Yee N."/>
        </authorList>
    </citation>
    <scope>NUCLEOTIDE SEQUENCE [LARGE SCALE GENOMIC DNA]</scope>
    <source>
        <strain evidence="6 7">RU4</strain>
    </source>
</reference>
<organism evidence="6 7">
    <name type="scientific">Anaerosporomusa subterranea</name>
    <dbReference type="NCBI Taxonomy" id="1794912"/>
    <lineage>
        <taxon>Bacteria</taxon>
        <taxon>Bacillati</taxon>
        <taxon>Bacillota</taxon>
        <taxon>Negativicutes</taxon>
        <taxon>Acetonemataceae</taxon>
        <taxon>Anaerosporomusa</taxon>
    </lineage>
</organism>
<dbReference type="PROSITE" id="PS51078">
    <property type="entry name" value="ICLR_ED"/>
    <property type="match status" value="1"/>
</dbReference>
<dbReference type="InterPro" id="IPR005471">
    <property type="entry name" value="Tscrpt_reg_IclR_N"/>
</dbReference>
<dbReference type="Pfam" id="PF01614">
    <property type="entry name" value="IclR_C"/>
    <property type="match status" value="1"/>
</dbReference>
<evidence type="ECO:0000256" key="3">
    <source>
        <dbReference type="ARBA" id="ARBA00023163"/>
    </source>
</evidence>
<dbReference type="SMART" id="SM00346">
    <property type="entry name" value="HTH_ICLR"/>
    <property type="match status" value="1"/>
</dbReference>
<sequence length="306" mass="33763">MVFLNSALAGRVLFDDGNIRANACINGGERSLHTFDSSQEKEIQQIAGDKSQKDQPLFVKSVARALAIINYVVKSPKPPTFTMIQEILNVPKSSLSYLLQELVQQQYLQFDSEIKVYYPGLQLIRIGATCINNSNFSDELWRGIKQLSEELGETTHAVMLEDRFVIFIAKNRGAKEVSAVSNIGFKLAAHATAGGKMLLSSLDETELDRRLATVELEKYTDFTITSYAELKSELTEVRKNGYATDNQANVPGGFCVAAPVYDKTEKMIAAISISVLAGKITNEYLQVLIQKVKAAAQNISTRLGKV</sequence>
<dbReference type="SUPFAM" id="SSF55781">
    <property type="entry name" value="GAF domain-like"/>
    <property type="match status" value="1"/>
</dbReference>
<evidence type="ECO:0000313" key="7">
    <source>
        <dbReference type="Proteomes" id="UP000076268"/>
    </source>
</evidence>
<dbReference type="InterPro" id="IPR050707">
    <property type="entry name" value="HTH_MetabolicPath_Reg"/>
</dbReference>
<keyword evidence="1" id="KW-0805">Transcription regulation</keyword>